<reference evidence="2 3" key="2">
    <citation type="journal article" date="2016" name="Genome Announc.">
        <title>Permanent Draft Genome Sequences for Two Variants of Frankia sp. Strain CpI1, the First Frankia Strain Isolated from Root Nodules of Comptonia peregrina.</title>
        <authorList>
            <person name="Oshone R."/>
            <person name="Hurst S.G.IV."/>
            <person name="Abebe-Akele F."/>
            <person name="Simpson S."/>
            <person name="Morris K."/>
            <person name="Thomas W.K."/>
            <person name="Tisa L.S."/>
        </authorList>
    </citation>
    <scope>NUCLEOTIDE SEQUENCE [LARGE SCALE GENOMIC DNA]</scope>
    <source>
        <strain evidence="3">CpI1-S</strain>
    </source>
</reference>
<evidence type="ECO:0008006" key="4">
    <source>
        <dbReference type="Google" id="ProtNLM"/>
    </source>
</evidence>
<dbReference type="PATRIC" id="fig|1502723.3.peg.5585"/>
<dbReference type="AlphaFoldDB" id="A0A0D8BLL5"/>
<organism evidence="2 3">
    <name type="scientific">Frankia torreyi</name>
    <dbReference type="NCBI Taxonomy" id="1856"/>
    <lineage>
        <taxon>Bacteria</taxon>
        <taxon>Bacillati</taxon>
        <taxon>Actinomycetota</taxon>
        <taxon>Actinomycetes</taxon>
        <taxon>Frankiales</taxon>
        <taxon>Frankiaceae</taxon>
        <taxon>Frankia</taxon>
    </lineage>
</organism>
<name>A0A0D8BLL5_9ACTN</name>
<dbReference type="Proteomes" id="UP000032545">
    <property type="component" value="Unassembled WGS sequence"/>
</dbReference>
<protein>
    <recommendedName>
        <fullName evidence="4">DUF5134 domain-containing protein</fullName>
    </recommendedName>
</protein>
<reference evidence="3" key="1">
    <citation type="submission" date="2015-02" db="EMBL/GenBank/DDBJ databases">
        <title>Draft Genome of Frankia sp. CpI1-S.</title>
        <authorList>
            <person name="Oshone R.T."/>
            <person name="Ngom M."/>
            <person name="Ghodhbane-Gtari F."/>
            <person name="Gtari M."/>
            <person name="Morris K."/>
            <person name="Thomas K."/>
            <person name="Sen A."/>
            <person name="Tisa L.S."/>
        </authorList>
    </citation>
    <scope>NUCLEOTIDE SEQUENCE [LARGE SCALE GENOMIC DNA]</scope>
    <source>
        <strain evidence="3">CpI1-S</strain>
    </source>
</reference>
<keyword evidence="1" id="KW-0812">Transmembrane</keyword>
<dbReference type="InterPro" id="IPR033458">
    <property type="entry name" value="DUF5134"/>
</dbReference>
<feature type="transmembrane region" description="Helical" evidence="1">
    <location>
        <begin position="109"/>
        <end position="131"/>
    </location>
</feature>
<feature type="transmembrane region" description="Helical" evidence="1">
    <location>
        <begin position="174"/>
        <end position="195"/>
    </location>
</feature>
<accession>A0A0D8BLL5</accession>
<gene>
    <name evidence="2" type="ORF">FF36_01352</name>
</gene>
<keyword evidence="1" id="KW-1133">Transmembrane helix</keyword>
<dbReference type="EMBL" id="JYFN01000007">
    <property type="protein sequence ID" value="KJE24277.1"/>
    <property type="molecule type" value="Genomic_DNA"/>
</dbReference>
<dbReference type="Pfam" id="PF17197">
    <property type="entry name" value="DUF5134"/>
    <property type="match status" value="1"/>
</dbReference>
<keyword evidence="1" id="KW-0472">Membrane</keyword>
<evidence type="ECO:0000256" key="1">
    <source>
        <dbReference type="SAM" id="Phobius"/>
    </source>
</evidence>
<comment type="caution">
    <text evidence="2">The sequence shown here is derived from an EMBL/GenBank/DDBJ whole genome shotgun (WGS) entry which is preliminary data.</text>
</comment>
<feature type="transmembrane region" description="Helical" evidence="1">
    <location>
        <begin position="143"/>
        <end position="162"/>
    </location>
</feature>
<sequence>MGRGPGHRPGMRPGVRHLPPAAVTHHHPAALSSQQLPTAVAFVAAVAMGIVALFHATRIVTDEGRAHHVPAFVRQVLRGRAAAFVPVEIGHTIVAVGMAVMFVGPSGVASSGAFALTYLALAGVFLVLVLTNPACCEPARWSCCSMLVVEALAMACMARAGRWPVGDLGDLGDLSGWFAVVFAVAAVAAVGGPLLRRARPAWDAAPAPITPAASRLIMAGGMLLMLV</sequence>
<evidence type="ECO:0000313" key="3">
    <source>
        <dbReference type="Proteomes" id="UP000032545"/>
    </source>
</evidence>
<proteinExistence type="predicted"/>
<evidence type="ECO:0000313" key="2">
    <source>
        <dbReference type="EMBL" id="KJE24277.1"/>
    </source>
</evidence>
<keyword evidence="3" id="KW-1185">Reference proteome</keyword>
<feature type="transmembrane region" description="Helical" evidence="1">
    <location>
        <begin position="39"/>
        <end position="60"/>
    </location>
</feature>
<feature type="transmembrane region" description="Helical" evidence="1">
    <location>
        <begin position="81"/>
        <end position="103"/>
    </location>
</feature>